<feature type="domain" description="N-acetyltransferase" evidence="1">
    <location>
        <begin position="1"/>
        <end position="155"/>
    </location>
</feature>
<dbReference type="Proteomes" id="UP001501725">
    <property type="component" value="Unassembled WGS sequence"/>
</dbReference>
<dbReference type="Gene3D" id="3.40.630.30">
    <property type="match status" value="1"/>
</dbReference>
<dbReference type="PROSITE" id="PS51186">
    <property type="entry name" value="GNAT"/>
    <property type="match status" value="1"/>
</dbReference>
<dbReference type="SUPFAM" id="SSF55729">
    <property type="entry name" value="Acyl-CoA N-acyltransferases (Nat)"/>
    <property type="match status" value="1"/>
</dbReference>
<sequence length="156" mass="17420">MRQLLHSDDKEIFALRSDAIVNKYLDRKPCKSIDDARDFIGVIGNSIEKKESIYWAITLTGADKLIGTICLYGFSGDCSTAEIGFELLPHYHGNGIMQEAVATVIEFGLASIGLKSIEAYTHCENLGSLRILEKFNFKQNRNDGDNLLVYKLRAIS</sequence>
<dbReference type="Pfam" id="PF13302">
    <property type="entry name" value="Acetyltransf_3"/>
    <property type="match status" value="1"/>
</dbReference>
<dbReference type="InterPro" id="IPR016181">
    <property type="entry name" value="Acyl_CoA_acyltransferase"/>
</dbReference>
<organism evidence="2 3">
    <name type="scientific">Flaviaesturariibacter amylovorans</name>
    <dbReference type="NCBI Taxonomy" id="1084520"/>
    <lineage>
        <taxon>Bacteria</taxon>
        <taxon>Pseudomonadati</taxon>
        <taxon>Bacteroidota</taxon>
        <taxon>Chitinophagia</taxon>
        <taxon>Chitinophagales</taxon>
        <taxon>Chitinophagaceae</taxon>
        <taxon>Flaviaestuariibacter</taxon>
    </lineage>
</organism>
<accession>A0ABP8G806</accession>
<gene>
    <name evidence="2" type="ORF">GCM10023184_03970</name>
</gene>
<evidence type="ECO:0000313" key="2">
    <source>
        <dbReference type="EMBL" id="GAA4319290.1"/>
    </source>
</evidence>
<protein>
    <recommendedName>
        <fullName evidence="1">N-acetyltransferase domain-containing protein</fullName>
    </recommendedName>
</protein>
<evidence type="ECO:0000259" key="1">
    <source>
        <dbReference type="PROSITE" id="PS51186"/>
    </source>
</evidence>
<keyword evidence="3" id="KW-1185">Reference proteome</keyword>
<reference evidence="3" key="1">
    <citation type="journal article" date="2019" name="Int. J. Syst. Evol. Microbiol.">
        <title>The Global Catalogue of Microorganisms (GCM) 10K type strain sequencing project: providing services to taxonomists for standard genome sequencing and annotation.</title>
        <authorList>
            <consortium name="The Broad Institute Genomics Platform"/>
            <consortium name="The Broad Institute Genome Sequencing Center for Infectious Disease"/>
            <person name="Wu L."/>
            <person name="Ma J."/>
        </authorList>
    </citation>
    <scope>NUCLEOTIDE SEQUENCE [LARGE SCALE GENOMIC DNA]</scope>
    <source>
        <strain evidence="3">JCM 17919</strain>
    </source>
</reference>
<proteinExistence type="predicted"/>
<comment type="caution">
    <text evidence="2">The sequence shown here is derived from an EMBL/GenBank/DDBJ whole genome shotgun (WGS) entry which is preliminary data.</text>
</comment>
<dbReference type="EMBL" id="BAABGY010000001">
    <property type="protein sequence ID" value="GAA4319290.1"/>
    <property type="molecule type" value="Genomic_DNA"/>
</dbReference>
<name>A0ABP8G806_9BACT</name>
<dbReference type="InterPro" id="IPR051531">
    <property type="entry name" value="N-acetyltransferase"/>
</dbReference>
<evidence type="ECO:0000313" key="3">
    <source>
        <dbReference type="Proteomes" id="UP001501725"/>
    </source>
</evidence>
<dbReference type="InterPro" id="IPR000182">
    <property type="entry name" value="GNAT_dom"/>
</dbReference>
<dbReference type="PANTHER" id="PTHR43792">
    <property type="entry name" value="GNAT FAMILY, PUTATIVE (AFU_ORTHOLOGUE AFUA_3G00765)-RELATED-RELATED"/>
    <property type="match status" value="1"/>
</dbReference>